<dbReference type="AlphaFoldDB" id="A0A3B4D6T5"/>
<dbReference type="OrthoDB" id="5913609at2759"/>
<evidence type="ECO:0000256" key="8">
    <source>
        <dbReference type="ARBA" id="ARBA00023180"/>
    </source>
</evidence>
<evidence type="ECO:0000256" key="5">
    <source>
        <dbReference type="ARBA" id="ARBA00022824"/>
    </source>
</evidence>
<evidence type="ECO:0000256" key="2">
    <source>
        <dbReference type="ARBA" id="ARBA00007717"/>
    </source>
</evidence>
<evidence type="ECO:0000256" key="10">
    <source>
        <dbReference type="SAM" id="Phobius"/>
    </source>
</evidence>
<keyword evidence="14" id="KW-1185">Reference proteome</keyword>
<reference evidence="13 14" key="1">
    <citation type="submission" date="2020-10" db="EMBL/GenBank/DDBJ databases">
        <title>Pygocentrus nattereri (red-bellied piranha) genome, fPygNat1, primary haplotype.</title>
        <authorList>
            <person name="Myers G."/>
            <person name="Meyer A."/>
            <person name="Karagic N."/>
            <person name="Pippel M."/>
            <person name="Winkler S."/>
            <person name="Tracey A."/>
            <person name="Wood J."/>
            <person name="Formenti G."/>
            <person name="Howe K."/>
            <person name="Fedrigo O."/>
            <person name="Jarvis E.D."/>
        </authorList>
    </citation>
    <scope>NUCLEOTIDE SEQUENCE [LARGE SCALE GENOMIC DNA]</scope>
</reference>
<protein>
    <recommendedName>
        <fullName evidence="9">Nicalin</fullName>
    </recommendedName>
</protein>
<evidence type="ECO:0000256" key="1">
    <source>
        <dbReference type="ARBA" id="ARBA00004389"/>
    </source>
</evidence>
<proteinExistence type="inferred from homology"/>
<comment type="similarity">
    <text evidence="2 9">Belongs to the nicastrin family.</text>
</comment>
<evidence type="ECO:0000256" key="6">
    <source>
        <dbReference type="ARBA" id="ARBA00022989"/>
    </source>
</evidence>
<dbReference type="RefSeq" id="XP_017570426.2">
    <property type="nucleotide sequence ID" value="XM_017714937.2"/>
</dbReference>
<keyword evidence="3 10" id="KW-0812">Transmembrane</keyword>
<dbReference type="OMA" id="GGCITAY"/>
<dbReference type="SUPFAM" id="SSF53187">
    <property type="entry name" value="Zn-dependent exopeptidases"/>
    <property type="match status" value="1"/>
</dbReference>
<evidence type="ECO:0000256" key="3">
    <source>
        <dbReference type="ARBA" id="ARBA00022692"/>
    </source>
</evidence>
<keyword evidence="5" id="KW-0256">Endoplasmic reticulum</keyword>
<dbReference type="Ensembl" id="ENSPNAT00000028275.2">
    <property type="protein sequence ID" value="ENSPNAP00000018836.2"/>
    <property type="gene ID" value="ENSPNAG00000025364.2"/>
</dbReference>
<dbReference type="Gene3D" id="3.40.630.10">
    <property type="entry name" value="Zn peptidases"/>
    <property type="match status" value="1"/>
</dbReference>
<dbReference type="STRING" id="42514.ENSPNAP00000018836"/>
<dbReference type="InterPro" id="IPR016574">
    <property type="entry name" value="Nicalin"/>
</dbReference>
<feature type="transmembrane region" description="Helical" evidence="10">
    <location>
        <begin position="516"/>
        <end position="537"/>
    </location>
</feature>
<dbReference type="GeneID" id="108437677"/>
<accession>A0A3B4D6T5</accession>
<dbReference type="GeneTree" id="ENSGT00500000044945"/>
<feature type="domain" description="Peptidase M28" evidence="12">
    <location>
        <begin position="204"/>
        <end position="314"/>
    </location>
</feature>
<feature type="chain" id="PRO_5043983093" description="Nicalin" evidence="11">
    <location>
        <begin position="29"/>
        <end position="556"/>
    </location>
</feature>
<dbReference type="Pfam" id="PF04389">
    <property type="entry name" value="Peptidase_M28"/>
    <property type="match status" value="1"/>
</dbReference>
<dbReference type="PIRSF" id="PIRSF011018">
    <property type="entry name" value="Nicalin"/>
    <property type="match status" value="1"/>
</dbReference>
<evidence type="ECO:0000259" key="12">
    <source>
        <dbReference type="Pfam" id="PF04389"/>
    </source>
</evidence>
<comment type="function">
    <text evidence="9">May antagonize Nodal signaling and subsequent organization of axial structures during mesodermal patterning.</text>
</comment>
<dbReference type="InterPro" id="IPR007484">
    <property type="entry name" value="Peptidase_M28"/>
</dbReference>
<sequence>MCGSMMTLRSSRVAALLLLSAHLLQASALPAASSYEFTAYRMQQYNLQQDKRGCRGAIVVAEARSADDTTLTRRCVIMKLPDFTAERYLEAKRQNAAAVLILLPQNISTVPEDVIQGFMVSESEALKKETLMPVYVVHEDEQLLCMYAEVKLAAATKSASILVRVLRSMVTATAFQILVSNNSPIKAITDNSIITLEGVLPGVGEDPPTIVITAHYDSSGLAPWLAYGADSNGSGVTVLLELARLFQRLYSDPRNKAPYHLLFSLTGGGKYNFLGTKRWLEENMDHAESSLLHDNVAFVLCLDTLGSGDELFLHVSRPPKPGTPQYGFIQQLEEVISSRFPWVRFGTVHKKINLQESTVAWEHERYGMKHIPGFTLSHLEDPRSERRGSILDTMSQVDIRKLKRNTVIIAESLARYMYNLSDKGSPKEIQVFKGSLDILDSRLSALMNMLTSVPRATQLMDKEPQQTLLINSLEQEFKRYLQQVHRHAFRQDRKDPDVTFFDQMKQPMMMYRVKPAAFDLFLGGCIAGYLGVVYYAIQNFGSLYTKLKGTVKSKQQ</sequence>
<evidence type="ECO:0000256" key="11">
    <source>
        <dbReference type="SAM" id="SignalP"/>
    </source>
</evidence>
<keyword evidence="7 10" id="KW-0472">Membrane</keyword>
<keyword evidence="8" id="KW-0325">Glycoprotein</keyword>
<dbReference type="CDD" id="cd03882">
    <property type="entry name" value="M28_nicalin_like"/>
    <property type="match status" value="1"/>
</dbReference>
<evidence type="ECO:0000256" key="9">
    <source>
        <dbReference type="PIRNR" id="PIRNR011018"/>
    </source>
</evidence>
<organism evidence="13 14">
    <name type="scientific">Pygocentrus nattereri</name>
    <name type="common">Red-bellied piranha</name>
    <dbReference type="NCBI Taxonomy" id="42514"/>
    <lineage>
        <taxon>Eukaryota</taxon>
        <taxon>Metazoa</taxon>
        <taxon>Chordata</taxon>
        <taxon>Craniata</taxon>
        <taxon>Vertebrata</taxon>
        <taxon>Euteleostomi</taxon>
        <taxon>Actinopterygii</taxon>
        <taxon>Neopterygii</taxon>
        <taxon>Teleostei</taxon>
        <taxon>Ostariophysi</taxon>
        <taxon>Characiformes</taxon>
        <taxon>Characoidei</taxon>
        <taxon>Pygocentrus</taxon>
    </lineage>
</organism>
<evidence type="ECO:0000256" key="7">
    <source>
        <dbReference type="ARBA" id="ARBA00023136"/>
    </source>
</evidence>
<reference evidence="13" key="2">
    <citation type="submission" date="2025-08" db="UniProtKB">
        <authorList>
            <consortium name="Ensembl"/>
        </authorList>
    </citation>
    <scope>IDENTIFICATION</scope>
</reference>
<evidence type="ECO:0000313" key="14">
    <source>
        <dbReference type="Proteomes" id="UP001501920"/>
    </source>
</evidence>
<evidence type="ECO:0000256" key="4">
    <source>
        <dbReference type="ARBA" id="ARBA00022729"/>
    </source>
</evidence>
<keyword evidence="4 11" id="KW-0732">Signal</keyword>
<reference evidence="13" key="3">
    <citation type="submission" date="2025-09" db="UniProtKB">
        <authorList>
            <consortium name="Ensembl"/>
        </authorList>
    </citation>
    <scope>IDENTIFICATION</scope>
</reference>
<evidence type="ECO:0000313" key="13">
    <source>
        <dbReference type="Ensembl" id="ENSPNAP00000018836.2"/>
    </source>
</evidence>
<keyword evidence="6 10" id="KW-1133">Transmembrane helix</keyword>
<dbReference type="FunFam" id="3.40.630.10:FF:000021">
    <property type="entry name" value="Nicalin"/>
    <property type="match status" value="1"/>
</dbReference>
<dbReference type="Proteomes" id="UP001501920">
    <property type="component" value="Chromosome 16"/>
</dbReference>
<feature type="signal peptide" evidence="11">
    <location>
        <begin position="1"/>
        <end position="28"/>
    </location>
</feature>
<dbReference type="PANTHER" id="PTHR31826">
    <property type="entry name" value="NICALIN"/>
    <property type="match status" value="1"/>
</dbReference>
<dbReference type="GO" id="GO:0009966">
    <property type="term" value="P:regulation of signal transduction"/>
    <property type="evidence" value="ECO:0007669"/>
    <property type="project" value="InterPro"/>
</dbReference>
<dbReference type="GO" id="GO:0005789">
    <property type="term" value="C:endoplasmic reticulum membrane"/>
    <property type="evidence" value="ECO:0007669"/>
    <property type="project" value="UniProtKB-SubCell"/>
</dbReference>
<comment type="subcellular location">
    <subcellularLocation>
        <location evidence="1">Endoplasmic reticulum membrane</location>
        <topology evidence="1">Single-pass membrane protein</topology>
    </subcellularLocation>
</comment>
<name>A0A3B4D6T5_PYGNA</name>